<gene>
    <name evidence="1" type="ORF">LCGC14_2885920</name>
</gene>
<proteinExistence type="predicted"/>
<name>A0A0F8XYX6_9ZZZZ</name>
<dbReference type="AlphaFoldDB" id="A0A0F8XYX6"/>
<protein>
    <recommendedName>
        <fullName evidence="2">Large polyvalent protein associated domain-containing protein</fullName>
    </recommendedName>
</protein>
<comment type="caution">
    <text evidence="1">The sequence shown here is derived from an EMBL/GenBank/DDBJ whole genome shotgun (WGS) entry which is preliminary data.</text>
</comment>
<organism evidence="1">
    <name type="scientific">marine sediment metagenome</name>
    <dbReference type="NCBI Taxonomy" id="412755"/>
    <lineage>
        <taxon>unclassified sequences</taxon>
        <taxon>metagenomes</taxon>
        <taxon>ecological metagenomes</taxon>
    </lineage>
</organism>
<evidence type="ECO:0000313" key="1">
    <source>
        <dbReference type="EMBL" id="KKK74223.1"/>
    </source>
</evidence>
<accession>A0A0F8XYX6</accession>
<reference evidence="1" key="1">
    <citation type="journal article" date="2015" name="Nature">
        <title>Complex archaea that bridge the gap between prokaryotes and eukaryotes.</title>
        <authorList>
            <person name="Spang A."/>
            <person name="Saw J.H."/>
            <person name="Jorgensen S.L."/>
            <person name="Zaremba-Niedzwiedzka K."/>
            <person name="Martijn J."/>
            <person name="Lind A.E."/>
            <person name="van Eijk R."/>
            <person name="Schleper C."/>
            <person name="Guy L."/>
            <person name="Ettema T.J."/>
        </authorList>
    </citation>
    <scope>NUCLEOTIDE SEQUENCE</scope>
</reference>
<feature type="non-terminal residue" evidence="1">
    <location>
        <position position="1"/>
    </location>
</feature>
<sequence>HEMGASWEALPAAGKTSRFDALVYDIDKRFINPWAGWIDRMVVRTAAEAYLTFGMYGPMNVIEDVLRSTLGGVKAGRVTVEQFELSTVGLLRDPELLRAGFSETFGVLRETGDPLRTNWMLMLSELPVSLPAFGVSAALGKPITPAKFARMSFSALVEAPGAISAELRRNFVVGKAGQLLAEGEGAAAYRALLEVVPNTLPRELDNAPKWVRKKLAKDLRTAVTTGKLTSDNSALIATLKNRFTRNKIHKAEVNDIVMRYPDLSPTARSMILEGSDELLKSPDSIRDFMRQVYDAEVDDFLRSPERATAQFDLLAKELTALEVTSPQEMAELIVSLQRMTTTYGMVPNQVMARATVKSRGLPINDRRLQFDAEMDRLHNFMEKAGVSVD</sequence>
<dbReference type="EMBL" id="LAZR01056425">
    <property type="protein sequence ID" value="KKK74223.1"/>
    <property type="molecule type" value="Genomic_DNA"/>
</dbReference>
<feature type="non-terminal residue" evidence="1">
    <location>
        <position position="389"/>
    </location>
</feature>
<evidence type="ECO:0008006" key="2">
    <source>
        <dbReference type="Google" id="ProtNLM"/>
    </source>
</evidence>